<dbReference type="Gene3D" id="3.40.50.150">
    <property type="entry name" value="Vaccinia Virus protein VP39"/>
    <property type="match status" value="1"/>
</dbReference>
<dbReference type="STRING" id="1631356.VV01_06140"/>
<evidence type="ECO:0000259" key="1">
    <source>
        <dbReference type="Pfam" id="PF08241"/>
    </source>
</evidence>
<accession>A0A0L6CNB5</accession>
<dbReference type="SUPFAM" id="SSF53335">
    <property type="entry name" value="S-adenosyl-L-methionine-dependent methyltransferases"/>
    <property type="match status" value="1"/>
</dbReference>
<keyword evidence="3" id="KW-1185">Reference proteome</keyword>
<dbReference type="InterPro" id="IPR013216">
    <property type="entry name" value="Methyltransf_11"/>
</dbReference>
<dbReference type="EMBL" id="LAIR01000002">
    <property type="protein sequence ID" value="KNX39239.1"/>
    <property type="molecule type" value="Genomic_DNA"/>
</dbReference>
<name>A0A0L6CNB5_9MICO</name>
<dbReference type="InterPro" id="IPR029063">
    <property type="entry name" value="SAM-dependent_MTases_sf"/>
</dbReference>
<comment type="caution">
    <text evidence="2">The sequence shown here is derived from an EMBL/GenBank/DDBJ whole genome shotgun (WGS) entry which is preliminary data.</text>
</comment>
<dbReference type="CDD" id="cd02440">
    <property type="entry name" value="AdoMet_MTases"/>
    <property type="match status" value="1"/>
</dbReference>
<gene>
    <name evidence="2" type="ORF">VV01_06140</name>
</gene>
<dbReference type="AlphaFoldDB" id="A0A0L6CNB5"/>
<dbReference type="InterPro" id="IPR052356">
    <property type="entry name" value="Thiol_S-MT"/>
</dbReference>
<organism evidence="2 3">
    <name type="scientific">Luteipulveratus halotolerans</name>
    <dbReference type="NCBI Taxonomy" id="1631356"/>
    <lineage>
        <taxon>Bacteria</taxon>
        <taxon>Bacillati</taxon>
        <taxon>Actinomycetota</taxon>
        <taxon>Actinomycetes</taxon>
        <taxon>Micrococcales</taxon>
        <taxon>Dermacoccaceae</taxon>
        <taxon>Luteipulveratus</taxon>
    </lineage>
</organism>
<dbReference type="PANTHER" id="PTHR45036:SF1">
    <property type="entry name" value="METHYLTRANSFERASE LIKE 7A"/>
    <property type="match status" value="1"/>
</dbReference>
<dbReference type="Pfam" id="PF08241">
    <property type="entry name" value="Methyltransf_11"/>
    <property type="match status" value="1"/>
</dbReference>
<sequence>MRSARPGDMAAYVGAKTALIGSLRGTVLEIGAGRGSNFGLLDRTVSWIGLEPRRRARRELEARAQRDHRRTQVIAGSAEDIAVPAASVDAVLSTVVLCSVDDQRRALAEVRRVLRPGGSFVFCEHVLADAGWTRLALQAFAPVQIMVDGCDPARDTEAAIRSAGFADVDIEHFVQPGPLGTRLPFIVGRASVA</sequence>
<dbReference type="PANTHER" id="PTHR45036">
    <property type="entry name" value="METHYLTRANSFERASE LIKE 7B"/>
    <property type="match status" value="1"/>
</dbReference>
<evidence type="ECO:0000313" key="3">
    <source>
        <dbReference type="Proteomes" id="UP000037397"/>
    </source>
</evidence>
<feature type="domain" description="Methyltransferase type 11" evidence="1">
    <location>
        <begin position="28"/>
        <end position="122"/>
    </location>
</feature>
<proteinExistence type="predicted"/>
<reference evidence="3" key="1">
    <citation type="submission" date="2015-03" db="EMBL/GenBank/DDBJ databases">
        <title>Luteipulveratus halotolerans sp. nov., a novel actinobacterium (Dermacoccaceae) from Sarawak, Malaysia.</title>
        <authorList>
            <person name="Juboi H."/>
            <person name="Basik A."/>
            <person name="Shamsul S.S."/>
            <person name="Arnold P."/>
            <person name="Schmitt E.K."/>
            <person name="Sanglier J.-J."/>
            <person name="Yeo T."/>
        </authorList>
    </citation>
    <scope>NUCLEOTIDE SEQUENCE [LARGE SCALE GENOMIC DNA]</scope>
    <source>
        <strain evidence="3">C296001</strain>
    </source>
</reference>
<evidence type="ECO:0000313" key="2">
    <source>
        <dbReference type="EMBL" id="KNX39239.1"/>
    </source>
</evidence>
<dbReference type="Proteomes" id="UP000037397">
    <property type="component" value="Unassembled WGS sequence"/>
</dbReference>
<protein>
    <recommendedName>
        <fullName evidence="1">Methyltransferase type 11 domain-containing protein</fullName>
    </recommendedName>
</protein>
<dbReference type="GO" id="GO:0008757">
    <property type="term" value="F:S-adenosylmethionine-dependent methyltransferase activity"/>
    <property type="evidence" value="ECO:0007669"/>
    <property type="project" value="InterPro"/>
</dbReference>